<dbReference type="FunFam" id="3.30.70.870:FF:000002">
    <property type="entry name" value="Translation elongation factor 2"/>
    <property type="match status" value="1"/>
</dbReference>
<dbReference type="Gene3D" id="3.30.70.870">
    <property type="entry name" value="Elongation Factor G (Translational Gtpase), domain 3"/>
    <property type="match status" value="1"/>
</dbReference>
<dbReference type="Gene3D" id="3.90.1430.10">
    <property type="entry name" value="Yeast translation eEF2 (G' domain)"/>
    <property type="match status" value="1"/>
</dbReference>
<dbReference type="Gene3D" id="3.30.70.240">
    <property type="match status" value="1"/>
</dbReference>
<dbReference type="InterPro" id="IPR027417">
    <property type="entry name" value="P-loop_NTPase"/>
</dbReference>
<gene>
    <name evidence="12" type="primary">LOC115628352</name>
</gene>
<evidence type="ECO:0000256" key="4">
    <source>
        <dbReference type="ARBA" id="ARBA00022741"/>
    </source>
</evidence>
<dbReference type="SMART" id="SM00838">
    <property type="entry name" value="EFG_C"/>
    <property type="match status" value="1"/>
</dbReference>
<evidence type="ECO:0000256" key="2">
    <source>
        <dbReference type="ARBA" id="ARBA00022490"/>
    </source>
</evidence>
<dbReference type="InterPro" id="IPR005225">
    <property type="entry name" value="Small_GTP-bd"/>
</dbReference>
<dbReference type="InterPro" id="IPR000795">
    <property type="entry name" value="T_Tr_GTP-bd_dom"/>
</dbReference>
<evidence type="ECO:0000256" key="6">
    <source>
        <dbReference type="ARBA" id="ARBA00023134"/>
    </source>
</evidence>
<dbReference type="CDD" id="cd16268">
    <property type="entry name" value="EF2_II"/>
    <property type="match status" value="1"/>
</dbReference>
<dbReference type="FunFam" id="3.90.1430.10:FF:000002">
    <property type="entry name" value="Elongation factor like GTPase 1"/>
    <property type="match status" value="1"/>
</dbReference>
<dbReference type="PANTHER" id="PTHR42908">
    <property type="entry name" value="TRANSLATION ELONGATION FACTOR-RELATED"/>
    <property type="match status" value="1"/>
</dbReference>
<evidence type="ECO:0000256" key="5">
    <source>
        <dbReference type="ARBA" id="ARBA00022801"/>
    </source>
</evidence>
<dbReference type="NCBIfam" id="TIGR00231">
    <property type="entry name" value="small_GTP"/>
    <property type="match status" value="1"/>
</dbReference>
<dbReference type="PANTHER" id="PTHR42908:SF3">
    <property type="entry name" value="ELONGATION FACTOR-LIKE GTPASE 1"/>
    <property type="match status" value="1"/>
</dbReference>
<dbReference type="Proteomes" id="UP000504634">
    <property type="component" value="Unplaced"/>
</dbReference>
<dbReference type="SUPFAM" id="SSF50447">
    <property type="entry name" value="Translation proteins"/>
    <property type="match status" value="1"/>
</dbReference>
<dbReference type="InterPro" id="IPR014721">
    <property type="entry name" value="Ribsml_uS5_D2-typ_fold_subgr"/>
</dbReference>
<keyword evidence="2" id="KW-0963">Cytoplasm</keyword>
<evidence type="ECO:0000313" key="12">
    <source>
        <dbReference type="RefSeq" id="XP_030380285.1"/>
    </source>
</evidence>
<dbReference type="Gene3D" id="2.40.30.10">
    <property type="entry name" value="Translation factors"/>
    <property type="match status" value="1"/>
</dbReference>
<keyword evidence="4" id="KW-0547">Nucleotide-binding</keyword>
<dbReference type="FunFam" id="3.40.50.300:FF:000746">
    <property type="entry name" value="Ribosome assembly protein 1"/>
    <property type="match status" value="1"/>
</dbReference>
<proteinExistence type="predicted"/>
<dbReference type="SUPFAM" id="SSF54211">
    <property type="entry name" value="Ribosomal protein S5 domain 2-like"/>
    <property type="match status" value="1"/>
</dbReference>
<dbReference type="FunFam" id="3.30.230.10:FF:000136">
    <property type="entry name" value="GD14641"/>
    <property type="match status" value="1"/>
</dbReference>
<dbReference type="Gene3D" id="3.30.230.10">
    <property type="match status" value="1"/>
</dbReference>
<evidence type="ECO:0000256" key="9">
    <source>
        <dbReference type="ARBA" id="ARBA00081809"/>
    </source>
</evidence>
<keyword evidence="3" id="KW-0690">Ribosome biogenesis</keyword>
<organism evidence="11 12">
    <name type="scientific">Drosophila lebanonensis</name>
    <name type="common">Fruit fly</name>
    <name type="synonym">Scaptodrosophila lebanonensis</name>
    <dbReference type="NCBI Taxonomy" id="7225"/>
    <lineage>
        <taxon>Eukaryota</taxon>
        <taxon>Metazoa</taxon>
        <taxon>Ecdysozoa</taxon>
        <taxon>Arthropoda</taxon>
        <taxon>Hexapoda</taxon>
        <taxon>Insecta</taxon>
        <taxon>Pterygota</taxon>
        <taxon>Neoptera</taxon>
        <taxon>Endopterygota</taxon>
        <taxon>Diptera</taxon>
        <taxon>Brachycera</taxon>
        <taxon>Muscomorpha</taxon>
        <taxon>Ephydroidea</taxon>
        <taxon>Drosophilidae</taxon>
        <taxon>Scaptodrosophila</taxon>
    </lineage>
</organism>
<sequence>MPVVDASDLAMLQKRPEQIRNICILAHVDHGKTTLADSLVASNGIISQRMAGKLRYLDNRQDEQERGITMKSSSISLYYRGGNELASKQSDYLINLIDSPGHVDFSSEVSTAVRLCDGAIVVVDVVEGVGPQTRACLKQIYEEQLKPVLVLNKLDRLILEKQMTPLDAYFHISQLLEQVNAVLGSIFASDVLAKEDITQKDNYESALEQLDDSELYFSPATGNVVFCSAYDGWAFAVGDFAVTYAERLGMTRDDLEQALWGDFYYNAKKKCAVAGAQEKAKKPMFVQFVLENIWSLYDIIAVRKDKEKLPSIAEKLGLKLQARDLRVTDPKVQIKTVLGQWLPIDRSVLEMVVRHVPPPHSISDERAQHLLYPANVDLSSLPVETLALKENFKSCAAQSENVIVFVSKMTPVHVSQLPQNRPKRLNDVELQQRRDEVRRRIEERKQLSEQAALAQLTEGMEQLHTVSAQTAECTPTSQPEVEQEQSDFVFVAFARIFSGTLRRGMELYILMPKHDPRQPTHRVPEEAPYATRVVIGDLYLFMGGELQLLDEVPAGNIVGMGGLETHIVKTATISSTLSCTSFSELSVMATPILRVAIEPVQPQDMPKLIKGLKLLNQADACVQVSVAPSGEHVITTLGEVHVEKCVHDLEQSYAKIKVNVSKPIVSFRETIVPAATVDMVNEAIVKTAEDKDISKKIATQHTLNKLGTLCVIALPLPTSAVELLEKYSNFFKELASISRNTLLSEKYSTLLAQIKAQLTTALADLDLLGLSSLKAEALVDRIWALGPRNCGTNILLNLTDYEQPDFWSPHSKSSDTDVRASSTDVRRDYNSSLVNGFQLTTAAGPLCEEPMQGVCFAILEWSVQSDREDLNARAFGPFSGQVLTASKEACRQAFQNQPQRLVTPMYSCNIVVNAEMLGKMYAVIGRRHGKILSGDLTQGSGNFAVTCLLPVIESFNFAREMRKQTSGLACPQLMFSHWEVIDIDPFWLPTTEEELMHFGEKADSANRAKLYMDSVRRRKGLFVDEQVVEHAEKQRTLSKNK</sequence>
<dbReference type="GO" id="GO:0042256">
    <property type="term" value="P:cytosolic ribosome assembly"/>
    <property type="evidence" value="ECO:0007669"/>
    <property type="project" value="TreeGrafter"/>
</dbReference>
<dbReference type="PRINTS" id="PR00315">
    <property type="entry name" value="ELONGATNFCT"/>
</dbReference>
<dbReference type="Pfam" id="PF00679">
    <property type="entry name" value="EFG_C"/>
    <property type="match status" value="1"/>
</dbReference>
<dbReference type="InterPro" id="IPR009000">
    <property type="entry name" value="Transl_B-barrel_sf"/>
</dbReference>
<dbReference type="SUPFAM" id="SSF52540">
    <property type="entry name" value="P-loop containing nucleoside triphosphate hydrolases"/>
    <property type="match status" value="1"/>
</dbReference>
<dbReference type="OrthoDB" id="364892at2759"/>
<dbReference type="CDD" id="cd01681">
    <property type="entry name" value="aeEF2_snRNP_like_IV"/>
    <property type="match status" value="1"/>
</dbReference>
<evidence type="ECO:0000256" key="3">
    <source>
        <dbReference type="ARBA" id="ARBA00022517"/>
    </source>
</evidence>
<dbReference type="CDD" id="cd16261">
    <property type="entry name" value="EF2_snRNP_III"/>
    <property type="match status" value="1"/>
</dbReference>
<dbReference type="CDD" id="cd04096">
    <property type="entry name" value="eEF2_snRNP_like_C"/>
    <property type="match status" value="1"/>
</dbReference>
<dbReference type="InterPro" id="IPR056752">
    <property type="entry name" value="EFL1"/>
</dbReference>
<dbReference type="InterPro" id="IPR020568">
    <property type="entry name" value="Ribosomal_Su5_D2-typ_SF"/>
</dbReference>
<comment type="catalytic activity">
    <reaction evidence="7">
        <text>GTP + H2O = GDP + phosphate + H(+)</text>
        <dbReference type="Rhea" id="RHEA:19669"/>
        <dbReference type="ChEBI" id="CHEBI:15377"/>
        <dbReference type="ChEBI" id="CHEBI:15378"/>
        <dbReference type="ChEBI" id="CHEBI:37565"/>
        <dbReference type="ChEBI" id="CHEBI:43474"/>
        <dbReference type="ChEBI" id="CHEBI:58189"/>
    </reaction>
</comment>
<dbReference type="GO" id="GO:0005829">
    <property type="term" value="C:cytosol"/>
    <property type="evidence" value="ECO:0007669"/>
    <property type="project" value="TreeGrafter"/>
</dbReference>
<dbReference type="Pfam" id="PF00009">
    <property type="entry name" value="GTP_EFTU"/>
    <property type="match status" value="1"/>
</dbReference>
<accession>A0A6J2TXI6</accession>
<dbReference type="GO" id="GO:0003924">
    <property type="term" value="F:GTPase activity"/>
    <property type="evidence" value="ECO:0007669"/>
    <property type="project" value="InterPro"/>
</dbReference>
<reference evidence="12" key="1">
    <citation type="submission" date="2025-08" db="UniProtKB">
        <authorList>
            <consortium name="RefSeq"/>
        </authorList>
    </citation>
    <scope>IDENTIFICATION</scope>
    <source>
        <strain evidence="12">11010-0011.00</strain>
        <tissue evidence="12">Whole body</tissue>
    </source>
</reference>
<dbReference type="Pfam" id="PF03144">
    <property type="entry name" value="GTP_EFTU_D2"/>
    <property type="match status" value="1"/>
</dbReference>
<keyword evidence="11" id="KW-1185">Reference proteome</keyword>
<dbReference type="Pfam" id="PF14492">
    <property type="entry name" value="EFG_III"/>
    <property type="match status" value="1"/>
</dbReference>
<dbReference type="SUPFAM" id="SSF54980">
    <property type="entry name" value="EF-G C-terminal domain-like"/>
    <property type="match status" value="2"/>
</dbReference>
<dbReference type="RefSeq" id="XP_030380285.1">
    <property type="nucleotide sequence ID" value="XM_030524425.1"/>
</dbReference>
<dbReference type="AlphaFoldDB" id="A0A6J2TXI6"/>
<feature type="domain" description="Tr-type G" evidence="10">
    <location>
        <begin position="17"/>
        <end position="256"/>
    </location>
</feature>
<keyword evidence="5" id="KW-0378">Hydrolase</keyword>
<dbReference type="GO" id="GO:0005525">
    <property type="term" value="F:GTP binding"/>
    <property type="evidence" value="ECO:0007669"/>
    <property type="project" value="UniProtKB-KW"/>
</dbReference>
<protein>
    <recommendedName>
        <fullName evidence="8">Ribosome assembly protein 1</fullName>
    </recommendedName>
    <alternativeName>
        <fullName evidence="9">Elongation factor-like 1</fullName>
    </alternativeName>
</protein>
<evidence type="ECO:0000313" key="11">
    <source>
        <dbReference type="Proteomes" id="UP000504634"/>
    </source>
</evidence>
<dbReference type="GO" id="GO:0043022">
    <property type="term" value="F:ribosome binding"/>
    <property type="evidence" value="ECO:0007669"/>
    <property type="project" value="TreeGrafter"/>
</dbReference>
<dbReference type="InterPro" id="IPR004161">
    <property type="entry name" value="EFTu-like_2"/>
</dbReference>
<evidence type="ECO:0000256" key="8">
    <source>
        <dbReference type="ARBA" id="ARBA00068031"/>
    </source>
</evidence>
<dbReference type="Gene3D" id="3.40.50.300">
    <property type="entry name" value="P-loop containing nucleotide triphosphate hydrolases"/>
    <property type="match status" value="1"/>
</dbReference>
<dbReference type="Pfam" id="PF25118">
    <property type="entry name" value="EFL1"/>
    <property type="match status" value="1"/>
</dbReference>
<dbReference type="GO" id="GO:1990904">
    <property type="term" value="C:ribonucleoprotein complex"/>
    <property type="evidence" value="ECO:0007669"/>
    <property type="project" value="TreeGrafter"/>
</dbReference>
<keyword evidence="6" id="KW-0342">GTP-binding</keyword>
<dbReference type="InterPro" id="IPR035647">
    <property type="entry name" value="EFG_III/V"/>
</dbReference>
<evidence type="ECO:0000259" key="10">
    <source>
        <dbReference type="PROSITE" id="PS51722"/>
    </source>
</evidence>
<dbReference type="InterPro" id="IPR041095">
    <property type="entry name" value="EFG_II"/>
</dbReference>
<dbReference type="GeneID" id="115628352"/>
<dbReference type="InterPro" id="IPR000640">
    <property type="entry name" value="EFG_V-like"/>
</dbReference>
<dbReference type="FunFam" id="3.30.70.240:FF:000006">
    <property type="entry name" value="Elongation factor like GTPase 1"/>
    <property type="match status" value="1"/>
</dbReference>
<dbReference type="CDD" id="cd01885">
    <property type="entry name" value="EF2"/>
    <property type="match status" value="1"/>
</dbReference>
<evidence type="ECO:0000256" key="7">
    <source>
        <dbReference type="ARBA" id="ARBA00048548"/>
    </source>
</evidence>
<evidence type="ECO:0000256" key="1">
    <source>
        <dbReference type="ARBA" id="ARBA00004496"/>
    </source>
</evidence>
<dbReference type="PROSITE" id="PS51722">
    <property type="entry name" value="G_TR_2"/>
    <property type="match status" value="1"/>
</dbReference>
<comment type="subcellular location">
    <subcellularLocation>
        <location evidence="1">Cytoplasm</location>
    </subcellularLocation>
</comment>
<name>A0A6J2TXI6_DROLE</name>